<dbReference type="OrthoDB" id="9769319at2"/>
<comment type="similarity">
    <text evidence="5">Belongs to the bacterial solute-binding protein PotD/PotF family.</text>
</comment>
<evidence type="ECO:0000256" key="5">
    <source>
        <dbReference type="PIRNR" id="PIRNR019574"/>
    </source>
</evidence>
<dbReference type="AlphaFoldDB" id="A0A139SRH2"/>
<keyword evidence="2 5" id="KW-0813">Transport</keyword>
<dbReference type="PANTHER" id="PTHR30222">
    <property type="entry name" value="SPERMIDINE/PUTRESCINE-BINDING PERIPLASMIC PROTEIN"/>
    <property type="match status" value="1"/>
</dbReference>
<gene>
    <name evidence="7" type="ORF">AXE65_03745</name>
</gene>
<dbReference type="PIRSF" id="PIRSF019574">
    <property type="entry name" value="Periplasmic_polyamine_BP"/>
    <property type="match status" value="1"/>
</dbReference>
<dbReference type="Gene3D" id="3.40.190.10">
    <property type="entry name" value="Periplasmic binding protein-like II"/>
    <property type="match status" value="2"/>
</dbReference>
<feature type="signal peptide" evidence="6">
    <location>
        <begin position="1"/>
        <end position="24"/>
    </location>
</feature>
<evidence type="ECO:0000256" key="4">
    <source>
        <dbReference type="ARBA" id="ARBA00022764"/>
    </source>
</evidence>
<dbReference type="Pfam" id="PF13416">
    <property type="entry name" value="SBP_bac_8"/>
    <property type="match status" value="1"/>
</dbReference>
<dbReference type="GO" id="GO:0015846">
    <property type="term" value="P:polyamine transport"/>
    <property type="evidence" value="ECO:0007669"/>
    <property type="project" value="InterPro"/>
</dbReference>
<dbReference type="GO" id="GO:0042597">
    <property type="term" value="C:periplasmic space"/>
    <property type="evidence" value="ECO:0007669"/>
    <property type="project" value="UniProtKB-SubCell"/>
</dbReference>
<comment type="subcellular location">
    <subcellularLocation>
        <location evidence="1 5">Periplasm</location>
    </subcellularLocation>
</comment>
<feature type="chain" id="PRO_5007299341" description="Putrescine-binding periplasmic protein" evidence="6">
    <location>
        <begin position="25"/>
        <end position="365"/>
    </location>
</feature>
<dbReference type="InterPro" id="IPR001188">
    <property type="entry name" value="Sperm_putr-bd"/>
</dbReference>
<dbReference type="SUPFAM" id="SSF53850">
    <property type="entry name" value="Periplasmic binding protein-like II"/>
    <property type="match status" value="1"/>
</dbReference>
<dbReference type="InterPro" id="IPR006059">
    <property type="entry name" value="SBP"/>
</dbReference>
<dbReference type="Proteomes" id="UP000072660">
    <property type="component" value="Unassembled WGS sequence"/>
</dbReference>
<name>A0A139SRH2_9GAMM</name>
<keyword evidence="4 5" id="KW-0574">Periplasm</keyword>
<evidence type="ECO:0000256" key="2">
    <source>
        <dbReference type="ARBA" id="ARBA00022448"/>
    </source>
</evidence>
<dbReference type="EMBL" id="LSZO01000167">
    <property type="protein sequence ID" value="KXU37199.1"/>
    <property type="molecule type" value="Genomic_DNA"/>
</dbReference>
<accession>A0A139SRH2</accession>
<keyword evidence="8" id="KW-1185">Reference proteome</keyword>
<dbReference type="RefSeq" id="WP_068390992.1">
    <property type="nucleotide sequence ID" value="NZ_LSZO01000167.1"/>
</dbReference>
<comment type="function">
    <text evidence="5">Required for the activity of the bacterial periplasmic transport system of putrescine.</text>
</comment>
<dbReference type="CDD" id="cd13659">
    <property type="entry name" value="PBP2_PotF"/>
    <property type="match status" value="1"/>
</dbReference>
<dbReference type="GO" id="GO:0019808">
    <property type="term" value="F:polyamine binding"/>
    <property type="evidence" value="ECO:0007669"/>
    <property type="project" value="InterPro"/>
</dbReference>
<sequence>MKAKQLLSGAALCLAALLGAQAQAAGELKLYAWVDYIPPNVPKDFAEAHNLKLKWDVHATTEELEAKLLTGKSGYDVVMPNATTIKRLRDVGAFLKLDKSKLPNWKHLDPDLLEVFAANDPGNEYAIPYMYGLNIIGFNPDKVKAVLGDNAPVDSWDLIFKEENISKLKSCGVAMMDSPEEIMPIVLHYLGLDPNSENPADYDKATELMLKIRPYIAYFHSAKYMTDIANGDICVAVGYSGSFYQFGNRAKEAGAGITVDWRLPKEGAPLWYDNFAIPSDAQNIDEAHAFLDNMLRPEVIAPVSDVLGYPNANKDGMKLVDPAISENPNLSPKGEQLKTLYAVQALPQATERVRTRAWNRIKSGR</sequence>
<dbReference type="PANTHER" id="PTHR30222:SF12">
    <property type="entry name" value="NORSPERMIDINE SENSOR"/>
    <property type="match status" value="1"/>
</dbReference>
<proteinExistence type="inferred from homology"/>
<evidence type="ECO:0000256" key="1">
    <source>
        <dbReference type="ARBA" id="ARBA00004418"/>
    </source>
</evidence>
<keyword evidence="3 6" id="KW-0732">Signal</keyword>
<reference evidence="7 8" key="1">
    <citation type="submission" date="2016-02" db="EMBL/GenBank/DDBJ databases">
        <authorList>
            <person name="Wen L."/>
            <person name="He K."/>
            <person name="Yang H."/>
        </authorList>
    </citation>
    <scope>NUCLEOTIDE SEQUENCE [LARGE SCALE GENOMIC DNA]</scope>
    <source>
        <strain evidence="7 8">CV58</strain>
    </source>
</reference>
<evidence type="ECO:0000313" key="8">
    <source>
        <dbReference type="Proteomes" id="UP000072660"/>
    </source>
</evidence>
<evidence type="ECO:0000256" key="6">
    <source>
        <dbReference type="SAM" id="SignalP"/>
    </source>
</evidence>
<protein>
    <recommendedName>
        <fullName evidence="5">Putrescine-binding periplasmic protein</fullName>
    </recommendedName>
</protein>
<comment type="caution">
    <text evidence="7">The sequence shown here is derived from an EMBL/GenBank/DDBJ whole genome shotgun (WGS) entry which is preliminary data.</text>
</comment>
<evidence type="ECO:0000256" key="3">
    <source>
        <dbReference type="ARBA" id="ARBA00022729"/>
    </source>
</evidence>
<evidence type="ECO:0000313" key="7">
    <source>
        <dbReference type="EMBL" id="KXU37199.1"/>
    </source>
</evidence>
<organism evidence="7 8">
    <name type="scientific">Ventosimonas gracilis</name>
    <dbReference type="NCBI Taxonomy" id="1680762"/>
    <lineage>
        <taxon>Bacteria</taxon>
        <taxon>Pseudomonadati</taxon>
        <taxon>Pseudomonadota</taxon>
        <taxon>Gammaproteobacteria</taxon>
        <taxon>Pseudomonadales</taxon>
        <taxon>Ventosimonadaceae</taxon>
        <taxon>Ventosimonas</taxon>
    </lineage>
</organism>
<dbReference type="PRINTS" id="PR00909">
    <property type="entry name" value="SPERMDNBNDNG"/>
</dbReference>